<sequence>MPSEGGGKPITKNDAVAYLRAVKDVFHNKTEKYDYFLKFMKDYKEQRIDYEDVIARVKGLFKEHTDLISGFNFFLPHEYQIKLQSEDDEFQSKSGGYEEATDFVEKIKPRFQGNDHVYSSFLNIMNMLGEGQKSMTEAYQEVVALLQANVDLLQELTHIFPSSGVSSSTALLEI</sequence>
<dbReference type="InterPro" id="IPR003822">
    <property type="entry name" value="PAH"/>
</dbReference>
<comment type="caution">
    <text evidence="6">The sequence shown here is derived from an EMBL/GenBank/DDBJ whole genome shotgun (WGS) entry which is preliminary data.</text>
</comment>
<dbReference type="GO" id="GO:0000118">
    <property type="term" value="C:histone deacetylase complex"/>
    <property type="evidence" value="ECO:0007669"/>
    <property type="project" value="TreeGrafter"/>
</dbReference>
<evidence type="ECO:0000256" key="4">
    <source>
        <dbReference type="ARBA" id="ARBA00023242"/>
    </source>
</evidence>
<dbReference type="PANTHER" id="PTHR12346">
    <property type="entry name" value="SIN3B-RELATED"/>
    <property type="match status" value="1"/>
</dbReference>
<dbReference type="PROSITE" id="PS51477">
    <property type="entry name" value="PAH"/>
    <property type="match status" value="2"/>
</dbReference>
<protein>
    <submittedName>
        <fullName evidence="6">Uncharacterized protein</fullName>
    </submittedName>
</protein>
<dbReference type="Proteomes" id="UP001359559">
    <property type="component" value="Unassembled WGS sequence"/>
</dbReference>
<dbReference type="GO" id="GO:0000785">
    <property type="term" value="C:chromatin"/>
    <property type="evidence" value="ECO:0007669"/>
    <property type="project" value="TreeGrafter"/>
</dbReference>
<keyword evidence="3" id="KW-0677">Repeat</keyword>
<evidence type="ECO:0000256" key="5">
    <source>
        <dbReference type="PROSITE-ProRule" id="PRU00810"/>
    </source>
</evidence>
<name>A0AAN9KHI9_CLITE</name>
<keyword evidence="4 5" id="KW-0539">Nucleus</keyword>
<dbReference type="InterPro" id="IPR039774">
    <property type="entry name" value="Sin3-like"/>
</dbReference>
<evidence type="ECO:0000313" key="7">
    <source>
        <dbReference type="Proteomes" id="UP001359559"/>
    </source>
</evidence>
<evidence type="ECO:0000313" key="6">
    <source>
        <dbReference type="EMBL" id="KAK7317562.1"/>
    </source>
</evidence>
<dbReference type="GO" id="GO:0000122">
    <property type="term" value="P:negative regulation of transcription by RNA polymerase II"/>
    <property type="evidence" value="ECO:0007669"/>
    <property type="project" value="TreeGrafter"/>
</dbReference>
<keyword evidence="7" id="KW-1185">Reference proteome</keyword>
<dbReference type="FunFam" id="1.20.1160.11:FF:000001">
    <property type="entry name" value="Paired amphipathic helix protein Sin3"/>
    <property type="match status" value="1"/>
</dbReference>
<evidence type="ECO:0000256" key="3">
    <source>
        <dbReference type="ARBA" id="ARBA00022737"/>
    </source>
</evidence>
<dbReference type="FunFam" id="1.20.1160.11:FF:000003">
    <property type="entry name" value="Paired amphipathic helix SIN3-like protein"/>
    <property type="match status" value="1"/>
</dbReference>
<reference evidence="6 7" key="1">
    <citation type="submission" date="2024-01" db="EMBL/GenBank/DDBJ databases">
        <title>The genomes of 5 underutilized Papilionoideae crops provide insights into root nodulation and disease resistance.</title>
        <authorList>
            <person name="Yuan L."/>
        </authorList>
    </citation>
    <scope>NUCLEOTIDE SEQUENCE [LARGE SCALE GENOMIC DNA]</scope>
    <source>
        <strain evidence="6">LY-2023</strain>
        <tissue evidence="6">Leaf</tissue>
    </source>
</reference>
<dbReference type="Gene3D" id="1.20.1160.11">
    <property type="entry name" value="Paired amphipathic helix"/>
    <property type="match status" value="2"/>
</dbReference>
<organism evidence="6 7">
    <name type="scientific">Clitoria ternatea</name>
    <name type="common">Butterfly pea</name>
    <dbReference type="NCBI Taxonomy" id="43366"/>
    <lineage>
        <taxon>Eukaryota</taxon>
        <taxon>Viridiplantae</taxon>
        <taxon>Streptophyta</taxon>
        <taxon>Embryophyta</taxon>
        <taxon>Tracheophyta</taxon>
        <taxon>Spermatophyta</taxon>
        <taxon>Magnoliopsida</taxon>
        <taxon>eudicotyledons</taxon>
        <taxon>Gunneridae</taxon>
        <taxon>Pentapetalae</taxon>
        <taxon>rosids</taxon>
        <taxon>fabids</taxon>
        <taxon>Fabales</taxon>
        <taxon>Fabaceae</taxon>
        <taxon>Papilionoideae</taxon>
        <taxon>50 kb inversion clade</taxon>
        <taxon>NPAAA clade</taxon>
        <taxon>indigoferoid/millettioid clade</taxon>
        <taxon>Phaseoleae</taxon>
        <taxon>Clitoria</taxon>
    </lineage>
</organism>
<dbReference type="InterPro" id="IPR036600">
    <property type="entry name" value="PAH_sf"/>
</dbReference>
<evidence type="ECO:0000256" key="1">
    <source>
        <dbReference type="ARBA" id="ARBA00004123"/>
    </source>
</evidence>
<keyword evidence="2" id="KW-0678">Repressor</keyword>
<dbReference type="GO" id="GO:0003714">
    <property type="term" value="F:transcription corepressor activity"/>
    <property type="evidence" value="ECO:0007669"/>
    <property type="project" value="InterPro"/>
</dbReference>
<proteinExistence type="predicted"/>
<evidence type="ECO:0000256" key="2">
    <source>
        <dbReference type="ARBA" id="ARBA00022491"/>
    </source>
</evidence>
<accession>A0AAN9KHI9</accession>
<dbReference type="AlphaFoldDB" id="A0AAN9KHI9"/>
<comment type="subcellular location">
    <subcellularLocation>
        <location evidence="1 5">Nucleus</location>
    </subcellularLocation>
</comment>
<dbReference type="Pfam" id="PF02671">
    <property type="entry name" value="PAH"/>
    <property type="match status" value="2"/>
</dbReference>
<dbReference type="SUPFAM" id="SSF47762">
    <property type="entry name" value="PAH2 domain"/>
    <property type="match status" value="2"/>
</dbReference>
<dbReference type="EMBL" id="JAYKXN010000001">
    <property type="protein sequence ID" value="KAK7317562.1"/>
    <property type="molecule type" value="Genomic_DNA"/>
</dbReference>
<gene>
    <name evidence="6" type="ORF">RJT34_01907</name>
</gene>
<dbReference type="PANTHER" id="PTHR12346:SF0">
    <property type="entry name" value="SIN3A, ISOFORM G"/>
    <property type="match status" value="1"/>
</dbReference>